<accession>A0A830H4A5</accession>
<organism evidence="6 7">
    <name type="scientific">Pycnococcus provasolii</name>
    <dbReference type="NCBI Taxonomy" id="41880"/>
    <lineage>
        <taxon>Eukaryota</taxon>
        <taxon>Viridiplantae</taxon>
        <taxon>Chlorophyta</taxon>
        <taxon>Pseudoscourfieldiophyceae</taxon>
        <taxon>Pseudoscourfieldiales</taxon>
        <taxon>Pycnococcaceae</taxon>
        <taxon>Pycnococcus</taxon>
    </lineage>
</organism>
<evidence type="ECO:0000256" key="4">
    <source>
        <dbReference type="SAM" id="MobiDB-lite"/>
    </source>
</evidence>
<comment type="pathway">
    <text evidence="1">Carotenoid biosynthesis.</text>
</comment>
<sequence>MAFSSMSHVHVRCCAPGGGARAPSRAPPAGIGVIPRGGARAPPSRAGLGGLGGGLAVSGRSASFSGVNASSSSSKSAANVANVDVAPPSSGSSATPTSTPPKPDNGKNVVIVGAGVGGLCMAGRLRREGYAVTLLERGTRAGGRMTSAETPKGYRFDTGPSLLLFPDKYREAFEALGRDIKDYVDIVRVCPPYRIHYGEDHTSMDLSYDCEEMRATCESIEPGSSRSYFRWLSAAKASLDLGVKAFIERDCTSALDFINLKLVGPLALAVNPLELLLPQQFQMSQYFKSDKLKALFSYQELYVGLSPYNAPGVFSLLAATEITDGVWYPKGGFQTVRNALLKICEEDGVDVRFESEVAEITTVHDDAAPDSVATNGERATGVRLADGTTLDANLVVCNADIPVVYDKYLRSDASVESQPNPYATEAARQNDMDYSVSVINFCWSLKGTKLDGLRHHNVFLSGDYEGSWNRSGVPEDFREGVQHNFYVHRPKATDPSCVPSNSADADEESLMVLLPVGNLAQMEKRAKEKGVAMPTMEEMVAAGRESVLRRFEESGHGNLRDCIVEETVIDPREWEEAYNLKHGAVFGLSHGLLQLACFRPPTKTQLPAAVWPETPVPDGLHFIGASTRPGNGVPLVMMGVAVEFENILKAEKARTMAR</sequence>
<keyword evidence="7" id="KW-1185">Reference proteome</keyword>
<dbReference type="Proteomes" id="UP000660262">
    <property type="component" value="Unassembled WGS sequence"/>
</dbReference>
<feature type="domain" description="Amine oxidase" evidence="5">
    <location>
        <begin position="117"/>
        <end position="433"/>
    </location>
</feature>
<keyword evidence="3" id="KW-0560">Oxidoreductase</keyword>
<dbReference type="InterPro" id="IPR002937">
    <property type="entry name" value="Amino_oxidase"/>
</dbReference>
<dbReference type="PANTHER" id="PTHR43734">
    <property type="entry name" value="PHYTOENE DESATURASE"/>
    <property type="match status" value="1"/>
</dbReference>
<dbReference type="InterPro" id="IPR036188">
    <property type="entry name" value="FAD/NAD-bd_sf"/>
</dbReference>
<feature type="region of interest" description="Disordered" evidence="4">
    <location>
        <begin position="18"/>
        <end position="46"/>
    </location>
</feature>
<dbReference type="EMBL" id="BNJQ01000001">
    <property type="protein sequence ID" value="GHP01352.1"/>
    <property type="molecule type" value="Genomic_DNA"/>
</dbReference>
<protein>
    <recommendedName>
        <fullName evidence="5">Amine oxidase domain-containing protein</fullName>
    </recommendedName>
</protein>
<dbReference type="SUPFAM" id="SSF51905">
    <property type="entry name" value="FAD/NAD(P)-binding domain"/>
    <property type="match status" value="1"/>
</dbReference>
<evidence type="ECO:0000256" key="1">
    <source>
        <dbReference type="ARBA" id="ARBA00004829"/>
    </source>
</evidence>
<feature type="compositionally biased region" description="Low complexity" evidence="4">
    <location>
        <begin position="83"/>
        <end position="97"/>
    </location>
</feature>
<dbReference type="PANTHER" id="PTHR43734:SF1">
    <property type="entry name" value="PHYTOENE DESATURASE"/>
    <property type="match status" value="1"/>
</dbReference>
<gene>
    <name evidence="6" type="ORF">PPROV_000010800</name>
</gene>
<reference evidence="6" key="1">
    <citation type="submission" date="2020-10" db="EMBL/GenBank/DDBJ databases">
        <title>Unveiling of a novel bifunctional photoreceptor, Dualchrome1, isolated from a cosmopolitan green alga.</title>
        <authorList>
            <person name="Suzuki S."/>
            <person name="Kawachi M."/>
        </authorList>
    </citation>
    <scope>NUCLEOTIDE SEQUENCE</scope>
    <source>
        <strain evidence="6">NIES 2893</strain>
    </source>
</reference>
<dbReference type="GO" id="GO:0016117">
    <property type="term" value="P:carotenoid biosynthetic process"/>
    <property type="evidence" value="ECO:0007669"/>
    <property type="project" value="UniProtKB-KW"/>
</dbReference>
<dbReference type="InterPro" id="IPR014105">
    <property type="entry name" value="Carotenoid/retinoid_OxRdtase"/>
</dbReference>
<evidence type="ECO:0000259" key="5">
    <source>
        <dbReference type="Pfam" id="PF01593"/>
    </source>
</evidence>
<dbReference type="Gene3D" id="3.50.50.60">
    <property type="entry name" value="FAD/NAD(P)-binding domain"/>
    <property type="match status" value="2"/>
</dbReference>
<feature type="compositionally biased region" description="Low complexity" evidence="4">
    <location>
        <begin position="21"/>
        <end position="30"/>
    </location>
</feature>
<dbReference type="GO" id="GO:0016491">
    <property type="term" value="F:oxidoreductase activity"/>
    <property type="evidence" value="ECO:0007669"/>
    <property type="project" value="UniProtKB-KW"/>
</dbReference>
<proteinExistence type="predicted"/>
<comment type="caution">
    <text evidence="6">The sequence shown here is derived from an EMBL/GenBank/DDBJ whole genome shotgun (WGS) entry which is preliminary data.</text>
</comment>
<evidence type="ECO:0000313" key="7">
    <source>
        <dbReference type="Proteomes" id="UP000660262"/>
    </source>
</evidence>
<name>A0A830H4A5_9CHLO</name>
<dbReference type="AlphaFoldDB" id="A0A830H4A5"/>
<evidence type="ECO:0000256" key="3">
    <source>
        <dbReference type="ARBA" id="ARBA00023002"/>
    </source>
</evidence>
<dbReference type="OrthoDB" id="7777654at2759"/>
<evidence type="ECO:0000256" key="2">
    <source>
        <dbReference type="ARBA" id="ARBA00022746"/>
    </source>
</evidence>
<dbReference type="NCBIfam" id="TIGR02734">
    <property type="entry name" value="crtI_fam"/>
    <property type="match status" value="1"/>
</dbReference>
<feature type="region of interest" description="Disordered" evidence="4">
    <location>
        <begin position="83"/>
        <end position="107"/>
    </location>
</feature>
<keyword evidence="2" id="KW-0125">Carotenoid biosynthesis</keyword>
<dbReference type="Pfam" id="PF01593">
    <property type="entry name" value="Amino_oxidase"/>
    <property type="match status" value="1"/>
</dbReference>
<evidence type="ECO:0000313" key="6">
    <source>
        <dbReference type="EMBL" id="GHP01352.1"/>
    </source>
</evidence>